<accession>A0A1F8FDJ5</accession>
<reference evidence="13 14" key="1">
    <citation type="journal article" date="2016" name="Nat. Commun.">
        <title>Thousands of microbial genomes shed light on interconnected biogeochemical processes in an aquifer system.</title>
        <authorList>
            <person name="Anantharaman K."/>
            <person name="Brown C.T."/>
            <person name="Hug L.A."/>
            <person name="Sharon I."/>
            <person name="Castelle C.J."/>
            <person name="Probst A.J."/>
            <person name="Thomas B.C."/>
            <person name="Singh A."/>
            <person name="Wilkins M.J."/>
            <person name="Karaoz U."/>
            <person name="Brodie E.L."/>
            <person name="Williams K.H."/>
            <person name="Hubbard S.S."/>
            <person name="Banfield J.F."/>
        </authorList>
    </citation>
    <scope>NUCLEOTIDE SEQUENCE [LARGE SCALE GENOMIC DNA]</scope>
</reference>
<dbReference type="GO" id="GO:0016829">
    <property type="term" value="F:lyase activity"/>
    <property type="evidence" value="ECO:0007669"/>
    <property type="project" value="UniProtKB-KW"/>
</dbReference>
<evidence type="ECO:0000256" key="4">
    <source>
        <dbReference type="ARBA" id="ARBA00022801"/>
    </source>
</evidence>
<dbReference type="AlphaFoldDB" id="A0A1F8FDJ5"/>
<feature type="domain" description="Glutamine amidotransferase" evidence="12">
    <location>
        <begin position="16"/>
        <end position="211"/>
    </location>
</feature>
<feature type="active site" evidence="10 11">
    <location>
        <position position="196"/>
    </location>
</feature>
<comment type="caution">
    <text evidence="13">The sequence shown here is derived from an EMBL/GenBank/DDBJ whole genome shotgun (WGS) entry which is preliminary data.</text>
</comment>
<dbReference type="GO" id="GO:0005737">
    <property type="term" value="C:cytoplasm"/>
    <property type="evidence" value="ECO:0007669"/>
    <property type="project" value="UniProtKB-SubCell"/>
</dbReference>
<comment type="function">
    <text evidence="10">IGPS catalyzes the conversion of PRFAR and glutamine to IGP, AICAR and glutamate. The HisH subunit catalyzes the hydrolysis of glutamine to glutamate and ammonia as part of the synthesis of IGP and AICAR. The resulting ammonia molecule is channeled to the active site of HisF.</text>
</comment>
<evidence type="ECO:0000256" key="1">
    <source>
        <dbReference type="ARBA" id="ARBA00005091"/>
    </source>
</evidence>
<evidence type="ECO:0000313" key="14">
    <source>
        <dbReference type="Proteomes" id="UP000177167"/>
    </source>
</evidence>
<keyword evidence="6 10" id="KW-0368">Histidine biosynthesis</keyword>
<dbReference type="GO" id="GO:0000107">
    <property type="term" value="F:imidazoleglycerol-phosphate synthase activity"/>
    <property type="evidence" value="ECO:0007669"/>
    <property type="project" value="UniProtKB-UniRule"/>
</dbReference>
<comment type="pathway">
    <text evidence="1 10">Amino-acid biosynthesis; L-histidine biosynthesis; L-histidine from 5-phospho-alpha-D-ribose 1-diphosphate: step 5/9.</text>
</comment>
<comment type="subcellular location">
    <subcellularLocation>
        <location evidence="10">Cytoplasm</location>
    </subcellularLocation>
</comment>
<dbReference type="NCBIfam" id="TIGR01855">
    <property type="entry name" value="IMP_synth_hisH"/>
    <property type="match status" value="1"/>
</dbReference>
<dbReference type="EC" id="4.3.2.10" evidence="10"/>
<organism evidence="13 14">
    <name type="scientific">Candidatus Yanofskybacteria bacterium RIFCSPHIGHO2_02_FULL_41_11</name>
    <dbReference type="NCBI Taxonomy" id="1802675"/>
    <lineage>
        <taxon>Bacteria</taxon>
        <taxon>Candidatus Yanofskyibacteriota</taxon>
    </lineage>
</organism>
<protein>
    <recommendedName>
        <fullName evidence="10">Imidazole glycerol phosphate synthase subunit HisH</fullName>
        <ecNumber evidence="10">4.3.2.10</ecNumber>
    </recommendedName>
    <alternativeName>
        <fullName evidence="10">IGP synthase glutaminase subunit</fullName>
        <ecNumber evidence="10">3.5.1.2</ecNumber>
    </alternativeName>
    <alternativeName>
        <fullName evidence="10">IGP synthase subunit HisH</fullName>
    </alternativeName>
    <alternativeName>
        <fullName evidence="10">ImGP synthase subunit HisH</fullName>
        <shortName evidence="10">IGPS subunit HisH</shortName>
    </alternativeName>
</protein>
<sequence length="216" mass="23470">MSGSSKKNLKTIRVAIVDYGIGNLYSLRKACAKFTENAVISEDPDVISSADAIILPGVGAFKAGMEGLKKRNLVKIIKRITASGKPILGICLGAQLMLEKGYEFGEFNGLGLIPGKVVPLPSLKNAKIPQIGWNKLRFYKKSSLFDSLNPKSYVYFVHSYILKPASRSNILAETSYGGYKFCSAIKSGNAYGTQFHPEKSGVVGLKIIENFIKLAL</sequence>
<dbReference type="InterPro" id="IPR010139">
    <property type="entry name" value="Imidazole-glycPsynth_HisH"/>
</dbReference>
<evidence type="ECO:0000313" key="13">
    <source>
        <dbReference type="EMBL" id="OGN10628.1"/>
    </source>
</evidence>
<keyword evidence="4 10" id="KW-0378">Hydrolase</keyword>
<comment type="subunit">
    <text evidence="2 10">Heterodimer of HisH and HisF.</text>
</comment>
<keyword evidence="3 10" id="KW-0028">Amino-acid biosynthesis</keyword>
<dbReference type="PROSITE" id="PS51273">
    <property type="entry name" value="GATASE_TYPE_1"/>
    <property type="match status" value="1"/>
</dbReference>
<evidence type="ECO:0000256" key="5">
    <source>
        <dbReference type="ARBA" id="ARBA00022962"/>
    </source>
</evidence>
<dbReference type="PANTHER" id="PTHR42701:SF1">
    <property type="entry name" value="IMIDAZOLE GLYCEROL PHOSPHATE SYNTHASE SUBUNIT HISH"/>
    <property type="match status" value="1"/>
</dbReference>
<evidence type="ECO:0000256" key="9">
    <source>
        <dbReference type="ARBA" id="ARBA00049534"/>
    </source>
</evidence>
<keyword evidence="7 10" id="KW-0456">Lyase</keyword>
<dbReference type="GO" id="GO:0000105">
    <property type="term" value="P:L-histidine biosynthetic process"/>
    <property type="evidence" value="ECO:0007669"/>
    <property type="project" value="UniProtKB-UniRule"/>
</dbReference>
<dbReference type="UniPathway" id="UPA00031">
    <property type="reaction ID" value="UER00010"/>
</dbReference>
<gene>
    <name evidence="10" type="primary">hisH</name>
    <name evidence="13" type="ORF">A3J46_05470</name>
</gene>
<keyword evidence="5 10" id="KW-0315">Glutamine amidotransferase</keyword>
<proteinExistence type="inferred from homology"/>
<dbReference type="SUPFAM" id="SSF52317">
    <property type="entry name" value="Class I glutamine amidotransferase-like"/>
    <property type="match status" value="1"/>
</dbReference>
<dbReference type="GO" id="GO:0004359">
    <property type="term" value="F:glutaminase activity"/>
    <property type="evidence" value="ECO:0007669"/>
    <property type="project" value="UniProtKB-EC"/>
</dbReference>
<dbReference type="PIRSF" id="PIRSF000495">
    <property type="entry name" value="Amidotransf_hisH"/>
    <property type="match status" value="1"/>
</dbReference>
<evidence type="ECO:0000256" key="11">
    <source>
        <dbReference type="PIRSR" id="PIRSR000495-1"/>
    </source>
</evidence>
<keyword evidence="13" id="KW-0808">Transferase</keyword>
<dbReference type="EMBL" id="MGJP01000003">
    <property type="protein sequence ID" value="OGN10628.1"/>
    <property type="molecule type" value="Genomic_DNA"/>
</dbReference>
<evidence type="ECO:0000256" key="6">
    <source>
        <dbReference type="ARBA" id="ARBA00023102"/>
    </source>
</evidence>
<dbReference type="Gene3D" id="3.40.50.880">
    <property type="match status" value="1"/>
</dbReference>
<evidence type="ECO:0000256" key="2">
    <source>
        <dbReference type="ARBA" id="ARBA00011152"/>
    </source>
</evidence>
<dbReference type="Proteomes" id="UP000177167">
    <property type="component" value="Unassembled WGS sequence"/>
</dbReference>
<dbReference type="CDD" id="cd01748">
    <property type="entry name" value="GATase1_IGP_Synthase"/>
    <property type="match status" value="1"/>
</dbReference>
<feature type="active site" description="Nucleophile" evidence="10 11">
    <location>
        <position position="91"/>
    </location>
</feature>
<dbReference type="InterPro" id="IPR029062">
    <property type="entry name" value="Class_I_gatase-like"/>
</dbReference>
<evidence type="ECO:0000256" key="7">
    <source>
        <dbReference type="ARBA" id="ARBA00023239"/>
    </source>
</evidence>
<feature type="active site" evidence="10 11">
    <location>
        <position position="198"/>
    </location>
</feature>
<comment type="catalytic activity">
    <reaction evidence="8 10">
        <text>5-[(5-phospho-1-deoxy-D-ribulos-1-ylimino)methylamino]-1-(5-phospho-beta-D-ribosyl)imidazole-4-carboxamide + L-glutamine = D-erythro-1-(imidazol-4-yl)glycerol 3-phosphate + 5-amino-1-(5-phospho-beta-D-ribosyl)imidazole-4-carboxamide + L-glutamate + H(+)</text>
        <dbReference type="Rhea" id="RHEA:24793"/>
        <dbReference type="ChEBI" id="CHEBI:15378"/>
        <dbReference type="ChEBI" id="CHEBI:29985"/>
        <dbReference type="ChEBI" id="CHEBI:58278"/>
        <dbReference type="ChEBI" id="CHEBI:58359"/>
        <dbReference type="ChEBI" id="CHEBI:58475"/>
        <dbReference type="ChEBI" id="CHEBI:58525"/>
        <dbReference type="EC" id="4.3.2.10"/>
    </reaction>
</comment>
<evidence type="ECO:0000256" key="8">
    <source>
        <dbReference type="ARBA" id="ARBA00047838"/>
    </source>
</evidence>
<comment type="catalytic activity">
    <reaction evidence="9 10">
        <text>L-glutamine + H2O = L-glutamate + NH4(+)</text>
        <dbReference type="Rhea" id="RHEA:15889"/>
        <dbReference type="ChEBI" id="CHEBI:15377"/>
        <dbReference type="ChEBI" id="CHEBI:28938"/>
        <dbReference type="ChEBI" id="CHEBI:29985"/>
        <dbReference type="ChEBI" id="CHEBI:58359"/>
        <dbReference type="EC" id="3.5.1.2"/>
    </reaction>
</comment>
<dbReference type="Pfam" id="PF00117">
    <property type="entry name" value="GATase"/>
    <property type="match status" value="1"/>
</dbReference>
<evidence type="ECO:0000259" key="12">
    <source>
        <dbReference type="Pfam" id="PF00117"/>
    </source>
</evidence>
<dbReference type="InterPro" id="IPR017926">
    <property type="entry name" value="GATASE"/>
</dbReference>
<keyword evidence="10" id="KW-0963">Cytoplasm</keyword>
<evidence type="ECO:0000256" key="3">
    <source>
        <dbReference type="ARBA" id="ARBA00022605"/>
    </source>
</evidence>
<name>A0A1F8FDJ5_9BACT</name>
<dbReference type="PANTHER" id="PTHR42701">
    <property type="entry name" value="IMIDAZOLE GLYCEROL PHOSPHATE SYNTHASE SUBUNIT HISH"/>
    <property type="match status" value="1"/>
</dbReference>
<dbReference type="EC" id="3.5.1.2" evidence="10"/>
<dbReference type="PROSITE" id="PS51274">
    <property type="entry name" value="GATASE_COBBQ"/>
    <property type="match status" value="1"/>
</dbReference>
<dbReference type="HAMAP" id="MF_00278">
    <property type="entry name" value="HisH"/>
    <property type="match status" value="1"/>
</dbReference>
<evidence type="ECO:0000256" key="10">
    <source>
        <dbReference type="HAMAP-Rule" id="MF_00278"/>
    </source>
</evidence>